<keyword evidence="1" id="KW-0812">Transmembrane</keyword>
<proteinExistence type="predicted"/>
<organism evidence="3">
    <name type="scientific">sediment metagenome</name>
    <dbReference type="NCBI Taxonomy" id="749907"/>
    <lineage>
        <taxon>unclassified sequences</taxon>
        <taxon>metagenomes</taxon>
        <taxon>ecological metagenomes</taxon>
    </lineage>
</organism>
<feature type="transmembrane region" description="Helical" evidence="1">
    <location>
        <begin position="51"/>
        <end position="71"/>
    </location>
</feature>
<keyword evidence="1" id="KW-1133">Transmembrane helix</keyword>
<sequence length="165" mass="17755">MTRRPGPLGDERVKIKSEKDFWSGLLFVAVGIGFAWGAHNYSFGTAARPGPAYFPFGLGVLMAILGAIILFKSLLIEVVGGDRIGAIAWKPLLIIVGSVALFGVLLPWLGMFIALPLLVFITALAGDEFHWGEAIANAVVLTAGSWFVFIWGLNLTIPLLPSFSR</sequence>
<feature type="domain" description="DUF1468" evidence="2">
    <location>
        <begin position="22"/>
        <end position="158"/>
    </location>
</feature>
<protein>
    <recommendedName>
        <fullName evidence="2">DUF1468 domain-containing protein</fullName>
    </recommendedName>
</protein>
<feature type="transmembrane region" description="Helical" evidence="1">
    <location>
        <begin position="135"/>
        <end position="160"/>
    </location>
</feature>
<dbReference type="Pfam" id="PF07331">
    <property type="entry name" value="TctB"/>
    <property type="match status" value="1"/>
</dbReference>
<reference evidence="3" key="1">
    <citation type="submission" date="2010-07" db="EMBL/GenBank/DDBJ databases">
        <authorList>
            <consortium name="CONSOLIDER consortium CSD2007-00005"/>
            <person name="Guazzaroni M.-E."/>
            <person name="Richter M."/>
            <person name="Garcia-Salamanca A."/>
            <person name="Yarza P."/>
            <person name="Ferrer M."/>
        </authorList>
    </citation>
    <scope>NUCLEOTIDE SEQUENCE</scope>
</reference>
<evidence type="ECO:0000256" key="1">
    <source>
        <dbReference type="SAM" id="Phobius"/>
    </source>
</evidence>
<feature type="transmembrane region" description="Helical" evidence="1">
    <location>
        <begin position="92"/>
        <end position="123"/>
    </location>
</feature>
<accession>D9PKL4</accession>
<keyword evidence="1" id="KW-0472">Membrane</keyword>
<gene>
    <name evidence="3" type="ORF">LDC_2083</name>
</gene>
<comment type="caution">
    <text evidence="3">The sequence shown here is derived from an EMBL/GenBank/DDBJ whole genome shotgun (WGS) entry which is preliminary data.</text>
</comment>
<dbReference type="AlphaFoldDB" id="D9PKL4"/>
<name>D9PKL4_9ZZZZ</name>
<evidence type="ECO:0000259" key="2">
    <source>
        <dbReference type="Pfam" id="PF07331"/>
    </source>
</evidence>
<dbReference type="EMBL" id="ADZX01000626">
    <property type="protein sequence ID" value="EFK95901.1"/>
    <property type="molecule type" value="Genomic_DNA"/>
</dbReference>
<evidence type="ECO:0000313" key="3">
    <source>
        <dbReference type="EMBL" id="EFK95901.1"/>
    </source>
</evidence>
<feature type="transmembrane region" description="Helical" evidence="1">
    <location>
        <begin position="21"/>
        <end position="39"/>
    </location>
</feature>
<dbReference type="InterPro" id="IPR009936">
    <property type="entry name" value="DUF1468"/>
</dbReference>
<reference evidence="3" key="2">
    <citation type="journal article" date="2011" name="Microb. Ecol.">
        <title>Taxonomic and Functional Metagenomic Profiling of the Microbial Community in the Anoxic Sediment of a Sub-saline Shallow Lake (Laguna de Carrizo, Central Spain).</title>
        <authorList>
            <person name="Ferrer M."/>
            <person name="Guazzaroni M.E."/>
            <person name="Richter M."/>
            <person name="Garcia-Salamanca A."/>
            <person name="Yarza P."/>
            <person name="Suarez-Suarez A."/>
            <person name="Solano J."/>
            <person name="Alcaide M."/>
            <person name="van Dillewijn P."/>
            <person name="Molina-Henares M.A."/>
            <person name="Lopez-Cortes N."/>
            <person name="Al-Ramahi Y."/>
            <person name="Guerrero C."/>
            <person name="Acosta A."/>
            <person name="de Eugenio L.I."/>
            <person name="Martinez V."/>
            <person name="Marques S."/>
            <person name="Rojo F."/>
            <person name="Santero E."/>
            <person name="Genilloud O."/>
            <person name="Perez-Perez J."/>
            <person name="Rossello-Mora R."/>
            <person name="Ramos J.L."/>
        </authorList>
    </citation>
    <scope>NUCLEOTIDE SEQUENCE</scope>
</reference>